<feature type="transmembrane region" description="Helical" evidence="7">
    <location>
        <begin position="515"/>
        <end position="537"/>
    </location>
</feature>
<feature type="transmembrane region" description="Helical" evidence="7">
    <location>
        <begin position="583"/>
        <end position="601"/>
    </location>
</feature>
<feature type="transmembrane region" description="Helical" evidence="7">
    <location>
        <begin position="302"/>
        <end position="323"/>
    </location>
</feature>
<sequence length="617" mass="66670">MPTLAIALGALVLYILAYNTYGKWLGQKVFKLSKDSLAPSIELEDGNDFVPTKKGIVFGHHFTSIAGTGPIVGPALAVMWGWLPALLWVLFGSIFIGAVHDFGALVVSMRNKGKTVGDIAGDVISPRVRLLFLCILVIALSLVLAIFGLVIAVVFRLYPQSITPCLIQIPLALIIGFFVHRKGLNILIPSIISLAVMYLSVAYGNVGWLADLNSTLAAWPLMTWVTFLLVYSYIASVLPVWVLLQPRDYINSLQLISTLALVVVGLFVAGIFGGAPIDGIRPPLEIVAPAIEPNITAKQLPLIFPFLFVTIACGAVSGFHCLVSSGTSSKQLRCETDARFVGYGSMLTEGFLAVLVILACVAGLGLGLTHGDEFLTGTAAWDAQYSSWASSKGLPAKINAFVTGASNFLQTLGISAIFAKALMGVFVASFAATTLDSACRLQRYVVQELGGCLIDLKLRKLPEPEKTQAGLEARQTSWLTNKHLCTIAACLIAWWMASLPSAAGKPAGTGGMILWPLFGAINQLLGGLAFLVIFFWMRRKKMPTWFIAIPTVFMLILPAWAMLYQIFIAAIGSDLSWIGQERWLLVGIGISTIILEIWMIVEAIGCWRRTSDKTDCI</sequence>
<proteinExistence type="inferred from homology"/>
<dbReference type="GO" id="GO:0005886">
    <property type="term" value="C:plasma membrane"/>
    <property type="evidence" value="ECO:0007669"/>
    <property type="project" value="UniProtKB-SubCell"/>
</dbReference>
<evidence type="ECO:0000256" key="2">
    <source>
        <dbReference type="ARBA" id="ARBA00007755"/>
    </source>
</evidence>
<dbReference type="InterPro" id="IPR003706">
    <property type="entry name" value="CstA_N"/>
</dbReference>
<feature type="transmembrane region" description="Helical" evidence="7">
    <location>
        <begin position="544"/>
        <end position="571"/>
    </location>
</feature>
<evidence type="ECO:0000256" key="1">
    <source>
        <dbReference type="ARBA" id="ARBA00004651"/>
    </source>
</evidence>
<feature type="transmembrane region" description="Helical" evidence="7">
    <location>
        <begin position="221"/>
        <end position="244"/>
    </location>
</feature>
<dbReference type="Pfam" id="PF02554">
    <property type="entry name" value="CstA"/>
    <property type="match status" value="1"/>
</dbReference>
<comment type="subcellular location">
    <subcellularLocation>
        <location evidence="1">Cell membrane</location>
        <topology evidence="1">Multi-pass membrane protein</topology>
    </subcellularLocation>
</comment>
<dbReference type="GO" id="GO:0009267">
    <property type="term" value="P:cellular response to starvation"/>
    <property type="evidence" value="ECO:0007669"/>
    <property type="project" value="InterPro"/>
</dbReference>
<keyword evidence="5 7" id="KW-1133">Transmembrane helix</keyword>
<feature type="transmembrane region" description="Helical" evidence="7">
    <location>
        <begin position="343"/>
        <end position="366"/>
    </location>
</feature>
<name>A0A2S7U008_9BACT</name>
<evidence type="ECO:0000259" key="8">
    <source>
        <dbReference type="Pfam" id="PF02554"/>
    </source>
</evidence>
<feature type="transmembrane region" description="Helical" evidence="7">
    <location>
        <begin position="412"/>
        <end position="435"/>
    </location>
</feature>
<dbReference type="PANTHER" id="PTHR30252">
    <property type="entry name" value="INNER MEMBRANE PEPTIDE TRANSPORTER"/>
    <property type="match status" value="1"/>
</dbReference>
<dbReference type="PANTHER" id="PTHR30252:SF0">
    <property type="entry name" value="PEPTIDE TRANSPORTER CSTA"/>
    <property type="match status" value="1"/>
</dbReference>
<reference evidence="9 10" key="1">
    <citation type="submission" date="2016-12" db="EMBL/GenBank/DDBJ databases">
        <title>Study of bacterial adaptation to deep sea.</title>
        <authorList>
            <person name="Song J."/>
            <person name="Yoshizawa S."/>
            <person name="Kogure K."/>
        </authorList>
    </citation>
    <scope>NUCLEOTIDE SEQUENCE [LARGE SCALE GENOMIC DNA]</scope>
    <source>
        <strain evidence="9 10">SAORIC-165</strain>
    </source>
</reference>
<evidence type="ECO:0000256" key="7">
    <source>
        <dbReference type="SAM" id="Phobius"/>
    </source>
</evidence>
<feature type="transmembrane region" description="Helical" evidence="7">
    <location>
        <begin position="161"/>
        <end position="179"/>
    </location>
</feature>
<evidence type="ECO:0000256" key="4">
    <source>
        <dbReference type="ARBA" id="ARBA00022692"/>
    </source>
</evidence>
<protein>
    <submittedName>
        <fullName evidence="9">Carbon starvation protein A</fullName>
    </submittedName>
</protein>
<dbReference type="Proteomes" id="UP000239907">
    <property type="component" value="Unassembled WGS sequence"/>
</dbReference>
<feature type="transmembrane region" description="Helical" evidence="7">
    <location>
        <begin position="186"/>
        <end position="209"/>
    </location>
</feature>
<dbReference type="InterPro" id="IPR051605">
    <property type="entry name" value="CstA"/>
</dbReference>
<feature type="transmembrane region" description="Helical" evidence="7">
    <location>
        <begin position="130"/>
        <end position="155"/>
    </location>
</feature>
<dbReference type="EMBL" id="MQWA01000001">
    <property type="protein sequence ID" value="PQJ27837.1"/>
    <property type="molecule type" value="Genomic_DNA"/>
</dbReference>
<keyword evidence="10" id="KW-1185">Reference proteome</keyword>
<feature type="transmembrane region" description="Helical" evidence="7">
    <location>
        <begin position="484"/>
        <end position="503"/>
    </location>
</feature>
<comment type="caution">
    <text evidence="9">The sequence shown here is derived from an EMBL/GenBank/DDBJ whole genome shotgun (WGS) entry which is preliminary data.</text>
</comment>
<evidence type="ECO:0000256" key="6">
    <source>
        <dbReference type="ARBA" id="ARBA00023136"/>
    </source>
</evidence>
<evidence type="ECO:0000256" key="3">
    <source>
        <dbReference type="ARBA" id="ARBA00022475"/>
    </source>
</evidence>
<dbReference type="AlphaFoldDB" id="A0A2S7U008"/>
<keyword evidence="6 7" id="KW-0472">Membrane</keyword>
<gene>
    <name evidence="9" type="ORF">BSZ32_04545</name>
</gene>
<comment type="similarity">
    <text evidence="2">Belongs to the peptide transporter carbon starvation (CstA) (TC 2.A.114) family.</text>
</comment>
<keyword evidence="4 7" id="KW-0812">Transmembrane</keyword>
<keyword evidence="3" id="KW-1003">Cell membrane</keyword>
<feature type="transmembrane region" description="Helical" evidence="7">
    <location>
        <begin position="256"/>
        <end position="277"/>
    </location>
</feature>
<feature type="transmembrane region" description="Helical" evidence="7">
    <location>
        <begin position="85"/>
        <end position="109"/>
    </location>
</feature>
<evidence type="ECO:0000256" key="5">
    <source>
        <dbReference type="ARBA" id="ARBA00022989"/>
    </source>
</evidence>
<evidence type="ECO:0000313" key="9">
    <source>
        <dbReference type="EMBL" id="PQJ27837.1"/>
    </source>
</evidence>
<organism evidence="9 10">
    <name type="scientific">Rubritalea profundi</name>
    <dbReference type="NCBI Taxonomy" id="1658618"/>
    <lineage>
        <taxon>Bacteria</taxon>
        <taxon>Pseudomonadati</taxon>
        <taxon>Verrucomicrobiota</taxon>
        <taxon>Verrucomicrobiia</taxon>
        <taxon>Verrucomicrobiales</taxon>
        <taxon>Rubritaleaceae</taxon>
        <taxon>Rubritalea</taxon>
    </lineage>
</organism>
<dbReference type="OrthoDB" id="9761224at2"/>
<evidence type="ECO:0000313" key="10">
    <source>
        <dbReference type="Proteomes" id="UP000239907"/>
    </source>
</evidence>
<dbReference type="RefSeq" id="WP_105042330.1">
    <property type="nucleotide sequence ID" value="NZ_MQWA01000001.1"/>
</dbReference>
<feature type="domain" description="CstA N-terminal" evidence="8">
    <location>
        <begin position="5"/>
        <end position="557"/>
    </location>
</feature>
<accession>A0A2S7U008</accession>